<sequence>KFVSEKDVAKYVKAFRKTLRRISDEEKPSDSLLKKYFLDGMKNPDFKIRCEAALDGSENPSLSELTAMMFQQQALVKEGIEEFQRYCSTPFKRHSDPRSVSSDSRKRRSFGNPRHTKKPVDLSKVECYKCHEYGHFARDCPSTKGSDS</sequence>
<keyword evidence="1" id="KW-0863">Zinc-finger</keyword>
<proteinExistence type="predicted"/>
<evidence type="ECO:0000313" key="4">
    <source>
        <dbReference type="EMBL" id="GKT35466.1"/>
    </source>
</evidence>
<dbReference type="EMBL" id="BQXS01003806">
    <property type="protein sequence ID" value="GKT35466.1"/>
    <property type="molecule type" value="Genomic_DNA"/>
</dbReference>
<feature type="domain" description="CCHC-type" evidence="3">
    <location>
        <begin position="127"/>
        <end position="142"/>
    </location>
</feature>
<organism evidence="4 5">
    <name type="scientific">Aduncisulcus paluster</name>
    <dbReference type="NCBI Taxonomy" id="2918883"/>
    <lineage>
        <taxon>Eukaryota</taxon>
        <taxon>Metamonada</taxon>
        <taxon>Carpediemonas-like organisms</taxon>
        <taxon>Aduncisulcus</taxon>
    </lineage>
</organism>
<feature type="compositionally biased region" description="Basic residues" evidence="2">
    <location>
        <begin position="105"/>
        <end position="117"/>
    </location>
</feature>
<dbReference type="InterPro" id="IPR036875">
    <property type="entry name" value="Znf_CCHC_sf"/>
</dbReference>
<name>A0ABQ5KTZ6_9EUKA</name>
<dbReference type="Pfam" id="PF00098">
    <property type="entry name" value="zf-CCHC"/>
    <property type="match status" value="1"/>
</dbReference>
<dbReference type="InterPro" id="IPR001878">
    <property type="entry name" value="Znf_CCHC"/>
</dbReference>
<evidence type="ECO:0000256" key="1">
    <source>
        <dbReference type="PROSITE-ProRule" id="PRU00047"/>
    </source>
</evidence>
<reference evidence="4" key="1">
    <citation type="submission" date="2022-03" db="EMBL/GenBank/DDBJ databases">
        <title>Draft genome sequence of Aduncisulcus paluster, a free-living microaerophilic Fornicata.</title>
        <authorList>
            <person name="Yuyama I."/>
            <person name="Kume K."/>
            <person name="Tamura T."/>
            <person name="Inagaki Y."/>
            <person name="Hashimoto T."/>
        </authorList>
    </citation>
    <scope>NUCLEOTIDE SEQUENCE</scope>
    <source>
        <strain evidence="4">NY0171</strain>
    </source>
</reference>
<evidence type="ECO:0000256" key="2">
    <source>
        <dbReference type="SAM" id="MobiDB-lite"/>
    </source>
</evidence>
<evidence type="ECO:0000313" key="5">
    <source>
        <dbReference type="Proteomes" id="UP001057375"/>
    </source>
</evidence>
<keyword evidence="1" id="KW-0479">Metal-binding</keyword>
<dbReference type="SMART" id="SM00343">
    <property type="entry name" value="ZnF_C2HC"/>
    <property type="match status" value="1"/>
</dbReference>
<evidence type="ECO:0000259" key="3">
    <source>
        <dbReference type="PROSITE" id="PS50158"/>
    </source>
</evidence>
<dbReference type="SUPFAM" id="SSF57756">
    <property type="entry name" value="Retrovirus zinc finger-like domains"/>
    <property type="match status" value="1"/>
</dbReference>
<gene>
    <name evidence="4" type="ORF">ADUPG1_002988</name>
</gene>
<feature type="non-terminal residue" evidence="4">
    <location>
        <position position="1"/>
    </location>
</feature>
<dbReference type="PROSITE" id="PS50158">
    <property type="entry name" value="ZF_CCHC"/>
    <property type="match status" value="1"/>
</dbReference>
<comment type="caution">
    <text evidence="4">The sequence shown here is derived from an EMBL/GenBank/DDBJ whole genome shotgun (WGS) entry which is preliminary data.</text>
</comment>
<keyword evidence="5" id="KW-1185">Reference proteome</keyword>
<keyword evidence="1" id="KW-0862">Zinc</keyword>
<dbReference type="Proteomes" id="UP001057375">
    <property type="component" value="Unassembled WGS sequence"/>
</dbReference>
<feature type="non-terminal residue" evidence="4">
    <location>
        <position position="148"/>
    </location>
</feature>
<accession>A0ABQ5KTZ6</accession>
<dbReference type="Gene3D" id="4.10.60.10">
    <property type="entry name" value="Zinc finger, CCHC-type"/>
    <property type="match status" value="1"/>
</dbReference>
<protein>
    <recommendedName>
        <fullName evidence="3">CCHC-type domain-containing protein</fullName>
    </recommendedName>
</protein>
<feature type="region of interest" description="Disordered" evidence="2">
    <location>
        <begin position="91"/>
        <end position="118"/>
    </location>
</feature>